<evidence type="ECO:0000259" key="1">
    <source>
        <dbReference type="Pfam" id="PF21178"/>
    </source>
</evidence>
<name>A0A8T2Q739_CERRI</name>
<dbReference type="GO" id="GO:0005814">
    <property type="term" value="C:centriole"/>
    <property type="evidence" value="ECO:0007669"/>
    <property type="project" value="TreeGrafter"/>
</dbReference>
<dbReference type="InterPro" id="IPR055460">
    <property type="entry name" value="IFT52_central"/>
</dbReference>
<protein>
    <submittedName>
        <fullName evidence="4">Uncharacterized protein</fullName>
    </submittedName>
</protein>
<dbReference type="GO" id="GO:0005929">
    <property type="term" value="C:cilium"/>
    <property type="evidence" value="ECO:0007669"/>
    <property type="project" value="TreeGrafter"/>
</dbReference>
<dbReference type="GO" id="GO:0042073">
    <property type="term" value="P:intraciliary transport"/>
    <property type="evidence" value="ECO:0007669"/>
    <property type="project" value="TreeGrafter"/>
</dbReference>
<dbReference type="Gene3D" id="6.10.250.2800">
    <property type="match status" value="1"/>
</dbReference>
<feature type="domain" description="Intraflagellar transport protein 52 C-terminal" evidence="1">
    <location>
        <begin position="374"/>
        <end position="433"/>
    </location>
</feature>
<dbReference type="GO" id="GO:0060271">
    <property type="term" value="P:cilium assembly"/>
    <property type="evidence" value="ECO:0007669"/>
    <property type="project" value="TreeGrafter"/>
</dbReference>
<sequence>MGHLEIPSLTVMFSCCKQESHTTLQGFKSLAKQLCGKYQIILNKEDLLLHTLERANAVIFGCPQENFSPIELESIKSYINGGGSILYLSKEGGDARHGANGNELLEEYGIKINNNCLISTVQKRYLHPKQVLISDCILCEDIRKFVNSEDSTKLESAKVQRFMLESQDPLPFQDASFSVVYPNGATLSLQKPAVAILSSGLMAHPVCQPIGALSQAMEKDGRIAAVGSVSMFEDEWIDKEKNAKLFDFILSWLVEKLPIKIDMINTEDLESNGLDCVPDIGALADRLRCCLQEAEELPRDFTKLPDENLFTYHMDLVPEVINLYKRLGVRAGPLTLIAPEFETPTPPLLPAVFPPFLREPPSPPLDLFNLDDCFAPPSVHLARLTNRCKVADQEDLIYYIKESAFIMGIKTEALADQAQSDEGKAKAILSSIMKKIFEMKKLSENSLALTPNVL</sequence>
<evidence type="ECO:0000313" key="4">
    <source>
        <dbReference type="EMBL" id="KAH7279594.1"/>
    </source>
</evidence>
<reference evidence="4" key="1">
    <citation type="submission" date="2021-08" db="EMBL/GenBank/DDBJ databases">
        <title>WGS assembly of Ceratopteris richardii.</title>
        <authorList>
            <person name="Marchant D.B."/>
            <person name="Chen G."/>
            <person name="Jenkins J."/>
            <person name="Shu S."/>
            <person name="Leebens-Mack J."/>
            <person name="Grimwood J."/>
            <person name="Schmutz J."/>
            <person name="Soltis P."/>
            <person name="Soltis D."/>
            <person name="Chen Z.-H."/>
        </authorList>
    </citation>
    <scope>NUCLEOTIDE SEQUENCE</scope>
    <source>
        <strain evidence="4">Whitten #5841</strain>
        <tissue evidence="4">Leaf</tissue>
    </source>
</reference>
<evidence type="ECO:0000259" key="3">
    <source>
        <dbReference type="Pfam" id="PF23355"/>
    </source>
</evidence>
<dbReference type="OMA" id="NWNVEQN"/>
<dbReference type="InterPro" id="IPR055458">
    <property type="entry name" value="IFT52_GIFT"/>
</dbReference>
<feature type="domain" description="IFT52 central" evidence="2">
    <location>
        <begin position="283"/>
        <end position="363"/>
    </location>
</feature>
<keyword evidence="5" id="KW-1185">Reference proteome</keyword>
<dbReference type="PANTHER" id="PTHR12969:SF7">
    <property type="entry name" value="INTRAFLAGELLAR TRANSPORT PROTEIN 52 HOMOLOG"/>
    <property type="match status" value="1"/>
</dbReference>
<accession>A0A8T2Q739</accession>
<evidence type="ECO:0000313" key="5">
    <source>
        <dbReference type="Proteomes" id="UP000825935"/>
    </source>
</evidence>
<gene>
    <name evidence="4" type="ORF">KP509_37G025800</name>
</gene>
<dbReference type="Pfam" id="PF23355">
    <property type="entry name" value="IFT52_GIFT"/>
    <property type="match status" value="1"/>
</dbReference>
<feature type="domain" description="IFT52 GIFT" evidence="3">
    <location>
        <begin position="10"/>
        <end position="267"/>
    </location>
</feature>
<dbReference type="Proteomes" id="UP000825935">
    <property type="component" value="Chromosome 37"/>
</dbReference>
<dbReference type="Pfam" id="PF21178">
    <property type="entry name" value="Itf52_C"/>
    <property type="match status" value="1"/>
</dbReference>
<dbReference type="InterPro" id="IPR039975">
    <property type="entry name" value="IFT52"/>
</dbReference>
<dbReference type="PANTHER" id="PTHR12969">
    <property type="entry name" value="NGD5/OSM-6/IFT52"/>
    <property type="match status" value="1"/>
</dbReference>
<dbReference type="InterPro" id="IPR048643">
    <property type="entry name" value="Itf52_C"/>
</dbReference>
<dbReference type="Pfam" id="PF23352">
    <property type="entry name" value="IFT52_central"/>
    <property type="match status" value="1"/>
</dbReference>
<dbReference type="AlphaFoldDB" id="A0A8T2Q739"/>
<comment type="caution">
    <text evidence="4">The sequence shown here is derived from an EMBL/GenBank/DDBJ whole genome shotgun (WGS) entry which is preliminary data.</text>
</comment>
<proteinExistence type="predicted"/>
<organism evidence="4 5">
    <name type="scientific">Ceratopteris richardii</name>
    <name type="common">Triangle waterfern</name>
    <dbReference type="NCBI Taxonomy" id="49495"/>
    <lineage>
        <taxon>Eukaryota</taxon>
        <taxon>Viridiplantae</taxon>
        <taxon>Streptophyta</taxon>
        <taxon>Embryophyta</taxon>
        <taxon>Tracheophyta</taxon>
        <taxon>Polypodiopsida</taxon>
        <taxon>Polypodiidae</taxon>
        <taxon>Polypodiales</taxon>
        <taxon>Pteridineae</taxon>
        <taxon>Pteridaceae</taxon>
        <taxon>Parkerioideae</taxon>
        <taxon>Ceratopteris</taxon>
    </lineage>
</organism>
<dbReference type="GO" id="GO:0030992">
    <property type="term" value="C:intraciliary transport particle B"/>
    <property type="evidence" value="ECO:0007669"/>
    <property type="project" value="TreeGrafter"/>
</dbReference>
<dbReference type="CDD" id="cd23683">
    <property type="entry name" value="IFT52_CTD"/>
    <property type="match status" value="1"/>
</dbReference>
<dbReference type="OrthoDB" id="10259368at2759"/>
<evidence type="ECO:0000259" key="2">
    <source>
        <dbReference type="Pfam" id="PF23352"/>
    </source>
</evidence>
<dbReference type="EMBL" id="CM035442">
    <property type="protein sequence ID" value="KAH7279594.1"/>
    <property type="molecule type" value="Genomic_DNA"/>
</dbReference>